<feature type="transmembrane region" description="Helical" evidence="2">
    <location>
        <begin position="431"/>
        <end position="452"/>
    </location>
</feature>
<keyword evidence="2" id="KW-0812">Transmembrane</keyword>
<feature type="transmembrane region" description="Helical" evidence="2">
    <location>
        <begin position="1397"/>
        <end position="1418"/>
    </location>
</feature>
<accession>A0A1C4VWT8</accession>
<feature type="transmembrane region" description="Helical" evidence="2">
    <location>
        <begin position="1287"/>
        <end position="1306"/>
    </location>
</feature>
<sequence length="1667" mass="167900">MQTFQCSSCSREIKPAAQCPHCGAHQPQWAGHLAEVERSIAEMKAREAAIAAEQRQIAAKMQAALFQRDILSHATEERLKQAARPRRVLRRRPGRRPPTVTTGAPPRVPRQGAAPPPPQDPPPPPPPATARWLDVDDPENPPEASSREVQNIPLGLGALLLAVAAVVFAVVATSSMDALSRLGVLLVATVLLLLAPPVLARRGLTSTAETISAVGLLLVPLAGYALWAVDLIGGGGASGAVFAGVIFLVTAAVGFGYALFTGLRAPRFATVLAAQPVLPLLAYDRVSGPAGWALVLTVVAVVDLWLARSPVTVERPVRADPPGGRIAPPAPPPRRPSEDDRPAGADPSAEDAVQDRPTRGGRPGGERRPEGDPEEAGEVLDASGGVPAGEPPTRPVPALRELTWLLHGVAVVLALAYAVTALLRAASVPTAAGAGAVLLLAALVGLGGALVLRRPPLPDVAAGVLTLAVVGALGRVAAVAFPGRALLLVAAVITVTGLAVRVLPEVARRGPQLASAAALTVSGLVVAVGALRAGLAPALAASPAWAADLDRYPAELAASVGPAAWQLAASAFLLTVAAVLALPPQIRREFAVAGAALTALAVPASFGLGWAAAPWPMVVAAVGIGAVGLTATTTRSATVHAVAATVVGLLGAGAGLARPALTAAVLLALFVGGALVAVVPRVRMTAAAAADTVANWAAGGAAFALPGAVAAFVAATVPTDPTPTPASLRVVTVPVLAASFLAVCVTLGYAALVQVSERRIPMPLALGTGLGALVVTAAAFTAPGATAADAWVGALLFVAGLLVFLAPSIDAGRRADVTLDGSDLATAAVTAALVATLVRVAAVLTPGGQLVVAAALVAAVAAVARAMPEEWRRGPILGLAVGGALIGLLAGWSALRGGWGVLATPGPIWAGDLSGWPAAPTGGSTWQAPVALALLGIAAAVLLPHPWRHDVSGAAAVLATISLPAAFDLPWWSPVVVGLAVATAFGTAAAAALDPRAGLSRATVAGAVALHAAGAGLVRPWTTALALGGIVLVGVVVAALSRVFAAPLVDDVEADGMPPHLVQIGGIAAGAALLALPGAMAALAADFGRSPEVVLTAALAASSLGLAAIAAVRRQVPQYLPYASAAIVGGATVSAAAAIVAGLPSGVYAAAAALLGVLAELVRASTVPPAGSAQRVRRWTVLLDGALRRAPDDDGTAVRWRVSPAAGALAAAALPVALAVFSLAPALEVALVEPYRALKRVWQGPPPELLAPPADAVDPTHVLTALLLTLTAALAAVGLSGGRRSRAVPVVLPGAAVTLLITPTALGHGWPVSVLAALSVFTISMLGLALSPPPPIAERARSLRTARVLVFVIGLAGGGAGLLGSLATRELTLFTLGGAVGVGVVAALYGTTQRARILGWLFASLTAQLFVLVVGLVAGLAAVWSAFGVLAVGAALQVFAATLPRLRRPEARREAATVEWSGFAAALIALALAFDSPRHIAALLAAWGAVLGVAAARPGRQPVERRILFWAVVFCEIVAWWILMRVADVALPEAYTLPFAALALLVGVLELRQRPDLSSWVAYGPALVAAFVPTLAIVLATDSSMLRQVLLLLGAVAVLIFGTTSQQQAPVIVGATVTAIAAVHALFSLGPWLVLIPVGLVLLVLGASNERRRRAQDRLQTALRGMR</sequence>
<dbReference type="NCBIfam" id="NF047321">
    <property type="entry name" value="SCO7613_CTERM"/>
    <property type="match status" value="1"/>
</dbReference>
<feature type="transmembrane region" description="Helical" evidence="2">
    <location>
        <begin position="730"/>
        <end position="752"/>
    </location>
</feature>
<feature type="transmembrane region" description="Helical" evidence="2">
    <location>
        <begin position="1632"/>
        <end position="1648"/>
    </location>
</feature>
<feature type="transmembrane region" description="Helical" evidence="2">
    <location>
        <begin position="791"/>
        <end position="812"/>
    </location>
</feature>
<feature type="transmembrane region" description="Helical" evidence="2">
    <location>
        <begin position="1312"/>
        <end position="1333"/>
    </location>
</feature>
<feature type="transmembrane region" description="Helical" evidence="2">
    <location>
        <begin position="848"/>
        <end position="864"/>
    </location>
</feature>
<feature type="transmembrane region" description="Helical" evidence="2">
    <location>
        <begin position="485"/>
        <end position="504"/>
    </location>
</feature>
<feature type="transmembrane region" description="Helical" evidence="2">
    <location>
        <begin position="694"/>
        <end position="718"/>
    </location>
</feature>
<feature type="transmembrane region" description="Helical" evidence="2">
    <location>
        <begin position="563"/>
        <end position="583"/>
    </location>
</feature>
<gene>
    <name evidence="3" type="ORF">GA0070558_111195</name>
</gene>
<feature type="transmembrane region" description="Helical" evidence="2">
    <location>
        <begin position="516"/>
        <end position="543"/>
    </location>
</feature>
<feature type="transmembrane region" description="Helical" evidence="2">
    <location>
        <begin position="459"/>
        <end position="479"/>
    </location>
</feature>
<feature type="transmembrane region" description="Helical" evidence="2">
    <location>
        <begin position="824"/>
        <end position="842"/>
    </location>
</feature>
<feature type="transmembrane region" description="Helical" evidence="2">
    <location>
        <begin position="663"/>
        <end position="682"/>
    </location>
</feature>
<feature type="transmembrane region" description="Helical" evidence="2">
    <location>
        <begin position="590"/>
        <end position="609"/>
    </location>
</feature>
<feature type="transmembrane region" description="Helical" evidence="2">
    <location>
        <begin position="1609"/>
        <end position="1626"/>
    </location>
</feature>
<feature type="transmembrane region" description="Helical" evidence="2">
    <location>
        <begin position="1024"/>
        <end position="1049"/>
    </location>
</feature>
<feature type="transmembrane region" description="Helical" evidence="2">
    <location>
        <begin position="1371"/>
        <end position="1390"/>
    </location>
</feature>
<feature type="transmembrane region" description="Helical" evidence="2">
    <location>
        <begin position="1345"/>
        <end position="1365"/>
    </location>
</feature>
<feature type="transmembrane region" description="Helical" evidence="2">
    <location>
        <begin position="1455"/>
        <end position="1474"/>
    </location>
</feature>
<feature type="compositionally biased region" description="Basic and acidic residues" evidence="1">
    <location>
        <begin position="353"/>
        <end position="371"/>
    </location>
</feature>
<feature type="transmembrane region" description="Helical" evidence="2">
    <location>
        <begin position="1560"/>
        <end position="1579"/>
    </location>
</feature>
<feature type="transmembrane region" description="Helical" evidence="2">
    <location>
        <begin position="973"/>
        <end position="992"/>
    </location>
</feature>
<feature type="transmembrane region" description="Helical" evidence="2">
    <location>
        <begin position="926"/>
        <end position="944"/>
    </location>
</feature>
<protein>
    <submittedName>
        <fullName evidence="3">Uncharacterized membrane protein</fullName>
    </submittedName>
</protein>
<evidence type="ECO:0000256" key="1">
    <source>
        <dbReference type="SAM" id="MobiDB-lite"/>
    </source>
</evidence>
<feature type="transmembrane region" description="Helical" evidence="2">
    <location>
        <begin position="152"/>
        <end position="172"/>
    </location>
</feature>
<feature type="transmembrane region" description="Helical" evidence="2">
    <location>
        <begin position="1061"/>
        <end position="1081"/>
    </location>
</feature>
<feature type="compositionally biased region" description="Pro residues" evidence="1">
    <location>
        <begin position="114"/>
        <end position="128"/>
    </location>
</feature>
<dbReference type="InterPro" id="IPR058062">
    <property type="entry name" value="SCO7613_C"/>
</dbReference>
<reference evidence="3 4" key="1">
    <citation type="submission" date="2016-06" db="EMBL/GenBank/DDBJ databases">
        <authorList>
            <person name="Kjaerup R.B."/>
            <person name="Dalgaard T.S."/>
            <person name="Juul-Madsen H.R."/>
        </authorList>
    </citation>
    <scope>NUCLEOTIDE SEQUENCE [LARGE SCALE GENOMIC DNA]</scope>
    <source>
        <strain evidence="3 4">DSM 45626</strain>
    </source>
</reference>
<feature type="transmembrane region" description="Helical" evidence="2">
    <location>
        <begin position="1529"/>
        <end position="1548"/>
    </location>
</feature>
<feature type="transmembrane region" description="Helical" evidence="2">
    <location>
        <begin position="764"/>
        <end position="785"/>
    </location>
</feature>
<feature type="transmembrane region" description="Helical" evidence="2">
    <location>
        <begin position="241"/>
        <end position="260"/>
    </location>
</feature>
<evidence type="ECO:0000313" key="4">
    <source>
        <dbReference type="Proteomes" id="UP000199375"/>
    </source>
</evidence>
<feature type="transmembrane region" description="Helical" evidence="2">
    <location>
        <begin position="1424"/>
        <end position="1443"/>
    </location>
</feature>
<feature type="transmembrane region" description="Helical" evidence="2">
    <location>
        <begin position="876"/>
        <end position="895"/>
    </location>
</feature>
<feature type="transmembrane region" description="Helical" evidence="2">
    <location>
        <begin position="615"/>
        <end position="632"/>
    </location>
</feature>
<dbReference type="RefSeq" id="WP_091279322.1">
    <property type="nucleotide sequence ID" value="NZ_FMCW01000011.1"/>
</dbReference>
<dbReference type="EMBL" id="FMCW01000011">
    <property type="protein sequence ID" value="SCE88443.1"/>
    <property type="molecule type" value="Genomic_DNA"/>
</dbReference>
<feature type="transmembrane region" description="Helical" evidence="2">
    <location>
        <begin position="1206"/>
        <end position="1227"/>
    </location>
</feature>
<feature type="transmembrane region" description="Helical" evidence="2">
    <location>
        <begin position="1262"/>
        <end position="1280"/>
    </location>
</feature>
<feature type="transmembrane region" description="Helical" evidence="2">
    <location>
        <begin position="404"/>
        <end position="425"/>
    </location>
</feature>
<keyword evidence="2" id="KW-1133">Transmembrane helix</keyword>
<feature type="transmembrane region" description="Helical" evidence="2">
    <location>
        <begin position="639"/>
        <end position="657"/>
    </location>
</feature>
<name>A0A1C4VWT8_9ACTN</name>
<evidence type="ECO:0000256" key="2">
    <source>
        <dbReference type="SAM" id="Phobius"/>
    </source>
</evidence>
<feature type="transmembrane region" description="Helical" evidence="2">
    <location>
        <begin position="1585"/>
        <end position="1602"/>
    </location>
</feature>
<feature type="transmembrane region" description="Helical" evidence="2">
    <location>
        <begin position="211"/>
        <end position="229"/>
    </location>
</feature>
<feature type="transmembrane region" description="Helical" evidence="2">
    <location>
        <begin position="1119"/>
        <end position="1141"/>
    </location>
</feature>
<organism evidence="3 4">
    <name type="scientific">Micromonospora haikouensis</name>
    <dbReference type="NCBI Taxonomy" id="686309"/>
    <lineage>
        <taxon>Bacteria</taxon>
        <taxon>Bacillati</taxon>
        <taxon>Actinomycetota</taxon>
        <taxon>Actinomycetes</taxon>
        <taxon>Micromonosporales</taxon>
        <taxon>Micromonosporaceae</taxon>
        <taxon>Micromonospora</taxon>
    </lineage>
</organism>
<feature type="transmembrane region" description="Helical" evidence="2">
    <location>
        <begin position="178"/>
        <end position="199"/>
    </location>
</feature>
<proteinExistence type="predicted"/>
<feature type="transmembrane region" description="Helical" evidence="2">
    <location>
        <begin position="1093"/>
        <end position="1112"/>
    </location>
</feature>
<evidence type="ECO:0000313" key="3">
    <source>
        <dbReference type="EMBL" id="SCE88443.1"/>
    </source>
</evidence>
<feature type="transmembrane region" description="Helical" evidence="2">
    <location>
        <begin position="951"/>
        <end position="967"/>
    </location>
</feature>
<keyword evidence="2" id="KW-0472">Membrane</keyword>
<feature type="transmembrane region" description="Helical" evidence="2">
    <location>
        <begin position="1480"/>
        <end position="1495"/>
    </location>
</feature>
<feature type="compositionally biased region" description="Low complexity" evidence="1">
    <location>
        <begin position="97"/>
        <end position="113"/>
    </location>
</feature>
<feature type="transmembrane region" description="Helical" evidence="2">
    <location>
        <begin position="1507"/>
        <end position="1523"/>
    </location>
</feature>
<feature type="region of interest" description="Disordered" evidence="1">
    <location>
        <begin position="316"/>
        <end position="394"/>
    </location>
</feature>
<dbReference type="Proteomes" id="UP000199375">
    <property type="component" value="Unassembled WGS sequence"/>
</dbReference>
<feature type="compositionally biased region" description="Basic residues" evidence="1">
    <location>
        <begin position="81"/>
        <end position="95"/>
    </location>
</feature>
<feature type="region of interest" description="Disordered" evidence="1">
    <location>
        <begin position="78"/>
        <end position="147"/>
    </location>
</feature>